<accession>A0A9Q1EYX8</accession>
<name>A0A9Q1EYX8_SYNKA</name>
<comment type="caution">
    <text evidence="1">The sequence shown here is derived from an EMBL/GenBank/DDBJ whole genome shotgun (WGS) entry which is preliminary data.</text>
</comment>
<reference evidence="1" key="1">
    <citation type="journal article" date="2023" name="Science">
        <title>Genome structures resolve the early diversification of teleost fishes.</title>
        <authorList>
            <person name="Parey E."/>
            <person name="Louis A."/>
            <person name="Montfort J."/>
            <person name="Bouchez O."/>
            <person name="Roques C."/>
            <person name="Iampietro C."/>
            <person name="Lluch J."/>
            <person name="Castinel A."/>
            <person name="Donnadieu C."/>
            <person name="Desvignes T."/>
            <person name="Floi Bucao C."/>
            <person name="Jouanno E."/>
            <person name="Wen M."/>
            <person name="Mejri S."/>
            <person name="Dirks R."/>
            <person name="Jansen H."/>
            <person name="Henkel C."/>
            <person name="Chen W.J."/>
            <person name="Zahm M."/>
            <person name="Cabau C."/>
            <person name="Klopp C."/>
            <person name="Thompson A.W."/>
            <person name="Robinson-Rechavi M."/>
            <person name="Braasch I."/>
            <person name="Lecointre G."/>
            <person name="Bobe J."/>
            <person name="Postlethwait J.H."/>
            <person name="Berthelot C."/>
            <person name="Roest Crollius H."/>
            <person name="Guiguen Y."/>
        </authorList>
    </citation>
    <scope>NUCLEOTIDE SEQUENCE</scope>
    <source>
        <tissue evidence="1">Blood</tissue>
    </source>
</reference>
<evidence type="ECO:0000313" key="2">
    <source>
        <dbReference type="Proteomes" id="UP001152622"/>
    </source>
</evidence>
<proteinExistence type="predicted"/>
<sequence>MGRAAEKLGLMWPDCESRFDERFNQRNRTQQFQQPLPCFPEVPQKLRKSWKTHYSACVPVQAYQADLLKVNYAVLQIWL</sequence>
<gene>
    <name evidence="1" type="ORF">SKAU_G00262480</name>
</gene>
<keyword evidence="2" id="KW-1185">Reference proteome</keyword>
<dbReference type="AlphaFoldDB" id="A0A9Q1EYX8"/>
<dbReference type="EMBL" id="JAINUF010000010">
    <property type="protein sequence ID" value="KAJ8347659.1"/>
    <property type="molecule type" value="Genomic_DNA"/>
</dbReference>
<evidence type="ECO:0000313" key="1">
    <source>
        <dbReference type="EMBL" id="KAJ8347659.1"/>
    </source>
</evidence>
<organism evidence="1 2">
    <name type="scientific">Synaphobranchus kaupii</name>
    <name type="common">Kaup's arrowtooth eel</name>
    <dbReference type="NCBI Taxonomy" id="118154"/>
    <lineage>
        <taxon>Eukaryota</taxon>
        <taxon>Metazoa</taxon>
        <taxon>Chordata</taxon>
        <taxon>Craniata</taxon>
        <taxon>Vertebrata</taxon>
        <taxon>Euteleostomi</taxon>
        <taxon>Actinopterygii</taxon>
        <taxon>Neopterygii</taxon>
        <taxon>Teleostei</taxon>
        <taxon>Anguilliformes</taxon>
        <taxon>Synaphobranchidae</taxon>
        <taxon>Synaphobranchus</taxon>
    </lineage>
</organism>
<protein>
    <submittedName>
        <fullName evidence="1">Uncharacterized protein</fullName>
    </submittedName>
</protein>
<dbReference type="Proteomes" id="UP001152622">
    <property type="component" value="Chromosome 10"/>
</dbReference>